<proteinExistence type="predicted"/>
<dbReference type="Proteomes" id="UP001225644">
    <property type="component" value="Unassembled WGS sequence"/>
</dbReference>
<protein>
    <submittedName>
        <fullName evidence="2">Uncharacterized protein</fullName>
    </submittedName>
</protein>
<keyword evidence="1" id="KW-1133">Transmembrane helix</keyword>
<evidence type="ECO:0000256" key="1">
    <source>
        <dbReference type="SAM" id="Phobius"/>
    </source>
</evidence>
<keyword evidence="3" id="KW-1185">Reference proteome</keyword>
<keyword evidence="1" id="KW-0812">Transmembrane</keyword>
<keyword evidence="1" id="KW-0472">Membrane</keyword>
<name>A0ABU0B479_9FIRM</name>
<feature type="transmembrane region" description="Helical" evidence="1">
    <location>
        <begin position="259"/>
        <end position="281"/>
    </location>
</feature>
<evidence type="ECO:0000313" key="3">
    <source>
        <dbReference type="Proteomes" id="UP001225644"/>
    </source>
</evidence>
<accession>A0ABU0B479</accession>
<gene>
    <name evidence="2" type="ORF">J2Z49_002434</name>
</gene>
<dbReference type="EMBL" id="JAUSUX010000023">
    <property type="protein sequence ID" value="MDQ0287313.1"/>
    <property type="molecule type" value="Genomic_DNA"/>
</dbReference>
<sequence>MNEGLKTAFSYPLVRAILSRRSRRFGLGMEIDQGPLAYKSEKVPVPLSEEEEAFLVWMGTGIKSKNISDIPPHLGLDLEVQFTSRANPSLGDLHRTEIFYTNDEGTFMVKLHDILPEDFAGLEAREPGECWEAILELFRRARVRLEDGRAQIPDKPPGMASHNLWNVNKPGTTVFFPITDLTAGVLDLLFFYVRPSHRYNFVDEWHNNRPAGTERWIKEGYIREEMRMPLIDSEIRFANGYIGEQAMICQNFFLAAQTMGLGGFLFSGFSGVFLLGGTPFYRGLGFRFVMSEKHIQPLPVGRDGVFEAFCPPYYRSMDEAVDAFVEMKWSRWKDPKYLPYRQPEKIQAAVPPPSEREIQIVKDIANYIYNTYGRFPAVMDPMYARFAFQAHHLDCDFYDRHYPPGAYTDLHARHMELWHAAKEDGS</sequence>
<comment type="caution">
    <text evidence="2">The sequence shown here is derived from an EMBL/GenBank/DDBJ whole genome shotgun (WGS) entry which is preliminary data.</text>
</comment>
<reference evidence="2 3" key="1">
    <citation type="submission" date="2023-07" db="EMBL/GenBank/DDBJ databases">
        <title>Genomic Encyclopedia of Type Strains, Phase IV (KMG-IV): sequencing the most valuable type-strain genomes for metagenomic binning, comparative biology and taxonomic classification.</title>
        <authorList>
            <person name="Goeker M."/>
        </authorList>
    </citation>
    <scope>NUCLEOTIDE SEQUENCE [LARGE SCALE GENOMIC DNA]</scope>
    <source>
        <strain evidence="2 3">DSM 12396</strain>
    </source>
</reference>
<organism evidence="2 3">
    <name type="scientific">Desulfofundulus luciae</name>
    <dbReference type="NCBI Taxonomy" id="74702"/>
    <lineage>
        <taxon>Bacteria</taxon>
        <taxon>Bacillati</taxon>
        <taxon>Bacillota</taxon>
        <taxon>Clostridia</taxon>
        <taxon>Eubacteriales</taxon>
        <taxon>Peptococcaceae</taxon>
        <taxon>Desulfofundulus</taxon>
    </lineage>
</organism>
<evidence type="ECO:0000313" key="2">
    <source>
        <dbReference type="EMBL" id="MDQ0287313.1"/>
    </source>
</evidence>
<dbReference type="RefSeq" id="WP_307403177.1">
    <property type="nucleotide sequence ID" value="NZ_JAUSUX010000023.1"/>
</dbReference>